<dbReference type="InterPro" id="IPR052020">
    <property type="entry name" value="Cyclic_di-GMP/3'3'-cGAMP_PDE"/>
</dbReference>
<keyword evidence="1" id="KW-0472">Membrane</keyword>
<name>A0ABM7PCY4_9BACT</name>
<dbReference type="EMBL" id="AP024488">
    <property type="protein sequence ID" value="BCS94968.1"/>
    <property type="molecule type" value="Genomic_DNA"/>
</dbReference>
<evidence type="ECO:0000259" key="2">
    <source>
        <dbReference type="PROSITE" id="PS51832"/>
    </source>
</evidence>
<evidence type="ECO:0000313" key="4">
    <source>
        <dbReference type="Proteomes" id="UP001320148"/>
    </source>
</evidence>
<dbReference type="InterPro" id="IPR037522">
    <property type="entry name" value="HD_GYP_dom"/>
</dbReference>
<protein>
    <recommendedName>
        <fullName evidence="2">HD-GYP domain-containing protein</fullName>
    </recommendedName>
</protein>
<feature type="transmembrane region" description="Helical" evidence="1">
    <location>
        <begin position="15"/>
        <end position="37"/>
    </location>
</feature>
<dbReference type="PANTHER" id="PTHR45228:SF1">
    <property type="entry name" value="CYCLIC DI-GMP PHOSPHODIESTERASE TM_0186"/>
    <property type="match status" value="1"/>
</dbReference>
<sequence length="441" mass="49793">MGYKHSLHTFVHRTLVYRLIVIGLSLSLLIGMMALYIERDRVSVEAIHVAMERLSLFSERYDALLADPNNLEPDKLHQAALEFRTPGTQHRSGSFVVLGLYDIQGKLITGIFHDQKENSSAIKKKQMAMVPRIPKGEKDWYKVVRISGRPYLRTSLPLVNSSQQTVGVISGFYEFSPETIKAFRVRGLRAMVTSMLIVLLTTAIIYPVTLRLARRITRFSVQLLEANLDTLETLGSAIAQRDSDTNAHNYRVSIYATRIGEEVGLPPKTMRTLIKGSFLHDVGKIGIPDNILLKPGKLDDREFEIMKTHVQHGCDIIQRSEWLSDALEVIQSHHEKVTGAGYPEGLTGGGIPVTARIFAIADVFDALTSKRPYKEPWSFDEAMNILEEGRGSHFDSHLLDTFQRIARPLHDQFGGKEEVFRDELSAIITKYFHEGMDSLDY</sequence>
<organism evidence="3 4">
    <name type="scientific">Desulfoluna limicola</name>
    <dbReference type="NCBI Taxonomy" id="2810562"/>
    <lineage>
        <taxon>Bacteria</taxon>
        <taxon>Pseudomonadati</taxon>
        <taxon>Thermodesulfobacteriota</taxon>
        <taxon>Desulfobacteria</taxon>
        <taxon>Desulfobacterales</taxon>
        <taxon>Desulfolunaceae</taxon>
        <taxon>Desulfoluna</taxon>
    </lineage>
</organism>
<dbReference type="InterPro" id="IPR003607">
    <property type="entry name" value="HD/PDEase_dom"/>
</dbReference>
<feature type="transmembrane region" description="Helical" evidence="1">
    <location>
        <begin position="190"/>
        <end position="208"/>
    </location>
</feature>
<accession>A0ABM7PCY4</accession>
<evidence type="ECO:0000313" key="3">
    <source>
        <dbReference type="EMBL" id="BCS94968.1"/>
    </source>
</evidence>
<proteinExistence type="predicted"/>
<dbReference type="RefSeq" id="WP_236891263.1">
    <property type="nucleotide sequence ID" value="NZ_AP024488.1"/>
</dbReference>
<dbReference type="Gene3D" id="1.10.3210.10">
    <property type="entry name" value="Hypothetical protein af1432"/>
    <property type="match status" value="1"/>
</dbReference>
<gene>
    <name evidence="3" type="ORF">DSLASN_06000</name>
</gene>
<reference evidence="3 4" key="1">
    <citation type="submission" date="2021-02" db="EMBL/GenBank/DDBJ databases">
        <title>Complete genome of Desulfoluna sp. strain ASN36.</title>
        <authorList>
            <person name="Takahashi A."/>
            <person name="Kojima H."/>
            <person name="Fukui M."/>
        </authorList>
    </citation>
    <scope>NUCLEOTIDE SEQUENCE [LARGE SCALE GENOMIC DNA]</scope>
    <source>
        <strain evidence="3 4">ASN36</strain>
    </source>
</reference>
<dbReference type="PANTHER" id="PTHR45228">
    <property type="entry name" value="CYCLIC DI-GMP PHOSPHODIESTERASE TM_0186-RELATED"/>
    <property type="match status" value="1"/>
</dbReference>
<dbReference type="PROSITE" id="PS51832">
    <property type="entry name" value="HD_GYP"/>
    <property type="match status" value="1"/>
</dbReference>
<dbReference type="Pfam" id="PF13487">
    <property type="entry name" value="HD_5"/>
    <property type="match status" value="1"/>
</dbReference>
<dbReference type="Proteomes" id="UP001320148">
    <property type="component" value="Chromosome"/>
</dbReference>
<dbReference type="SMART" id="SM00471">
    <property type="entry name" value="HDc"/>
    <property type="match status" value="1"/>
</dbReference>
<keyword evidence="1" id="KW-0812">Transmembrane</keyword>
<evidence type="ECO:0000256" key="1">
    <source>
        <dbReference type="SAM" id="Phobius"/>
    </source>
</evidence>
<feature type="domain" description="HD-GYP" evidence="2">
    <location>
        <begin position="223"/>
        <end position="418"/>
    </location>
</feature>
<keyword evidence="4" id="KW-1185">Reference proteome</keyword>
<dbReference type="CDD" id="cd00077">
    <property type="entry name" value="HDc"/>
    <property type="match status" value="1"/>
</dbReference>
<keyword evidence="1" id="KW-1133">Transmembrane helix</keyword>
<dbReference type="SUPFAM" id="SSF109604">
    <property type="entry name" value="HD-domain/PDEase-like"/>
    <property type="match status" value="1"/>
</dbReference>